<dbReference type="Proteomes" id="UP000250561">
    <property type="component" value="Unassembled WGS sequence"/>
</dbReference>
<keyword evidence="1" id="KW-0472">Membrane</keyword>
<keyword evidence="1" id="KW-0812">Transmembrane</keyword>
<gene>
    <name evidence="2" type="ORF">NCTC11126_04304</name>
</gene>
<protein>
    <submittedName>
        <fullName evidence="2">Uncharacterized protein</fullName>
    </submittedName>
</protein>
<dbReference type="EMBL" id="UARS01000008">
    <property type="protein sequence ID" value="SPW53681.1"/>
    <property type="molecule type" value="Genomic_DNA"/>
</dbReference>
<feature type="transmembrane region" description="Helical" evidence="1">
    <location>
        <begin position="12"/>
        <end position="35"/>
    </location>
</feature>
<evidence type="ECO:0000256" key="1">
    <source>
        <dbReference type="SAM" id="Phobius"/>
    </source>
</evidence>
<dbReference type="AlphaFoldDB" id="A0A2X1LDJ3"/>
<evidence type="ECO:0000313" key="3">
    <source>
        <dbReference type="Proteomes" id="UP000250561"/>
    </source>
</evidence>
<name>A0A2X1LDJ3_ECOLX</name>
<proteinExistence type="predicted"/>
<accession>A0A2X1LDJ3</accession>
<sequence>MVEIMIHQNVLISSITIVLFDLDGINLFYVIIYCLQLGKELTRVGHRYNEDFNVVISPTSVLPQIDKLDEMESLLSREEIDFTEVSDYYYER</sequence>
<organism evidence="2 3">
    <name type="scientific">Escherichia coli</name>
    <dbReference type="NCBI Taxonomy" id="562"/>
    <lineage>
        <taxon>Bacteria</taxon>
        <taxon>Pseudomonadati</taxon>
        <taxon>Pseudomonadota</taxon>
        <taxon>Gammaproteobacteria</taxon>
        <taxon>Enterobacterales</taxon>
        <taxon>Enterobacteriaceae</taxon>
        <taxon>Escherichia</taxon>
    </lineage>
</organism>
<evidence type="ECO:0000313" key="2">
    <source>
        <dbReference type="EMBL" id="SPW53681.1"/>
    </source>
</evidence>
<reference evidence="2 3" key="1">
    <citation type="submission" date="2018-06" db="EMBL/GenBank/DDBJ databases">
        <authorList>
            <consortium name="Pathogen Informatics"/>
            <person name="Doyle S."/>
        </authorList>
    </citation>
    <scope>NUCLEOTIDE SEQUENCE [LARGE SCALE GENOMIC DNA]</scope>
    <source>
        <strain evidence="2 3">NCTC11126</strain>
    </source>
</reference>
<keyword evidence="1" id="KW-1133">Transmembrane helix</keyword>